<reference evidence="6 7" key="1">
    <citation type="journal article" date="2019" name="Sci. Rep.">
        <title>A high-quality genome of Eragrostis curvula grass provides insights into Poaceae evolution and supports new strategies to enhance forage quality.</title>
        <authorList>
            <person name="Carballo J."/>
            <person name="Santos B.A.C.M."/>
            <person name="Zappacosta D."/>
            <person name="Garbus I."/>
            <person name="Selva J.P."/>
            <person name="Gallo C.A."/>
            <person name="Diaz A."/>
            <person name="Albertini E."/>
            <person name="Caccamo M."/>
            <person name="Echenique V."/>
        </authorList>
    </citation>
    <scope>NUCLEOTIDE SEQUENCE [LARGE SCALE GENOMIC DNA]</scope>
    <source>
        <strain evidence="7">cv. Victoria</strain>
        <tissue evidence="6">Leaf</tissue>
    </source>
</reference>
<dbReference type="PANTHER" id="PTHR43572">
    <property type="entry name" value="CHAPERONE PROTEIN CLPD, CHLOROPLASTIC"/>
    <property type="match status" value="1"/>
</dbReference>
<proteinExistence type="inferred from homology"/>
<dbReference type="Gramene" id="TVU50960">
    <property type="protein sequence ID" value="TVU50960"/>
    <property type="gene ID" value="EJB05_02359"/>
</dbReference>
<dbReference type="SUPFAM" id="SSF52540">
    <property type="entry name" value="P-loop containing nucleoside triphosphate hydrolases"/>
    <property type="match status" value="1"/>
</dbReference>
<dbReference type="PROSITE" id="PS51903">
    <property type="entry name" value="CLP_R"/>
    <property type="match status" value="1"/>
</dbReference>
<accession>A0A5J9WUH0</accession>
<feature type="domain" description="Clp R" evidence="5">
    <location>
        <begin position="8"/>
        <end position="186"/>
    </location>
</feature>
<dbReference type="InterPro" id="IPR051650">
    <property type="entry name" value="SL_signaling_regulator"/>
</dbReference>
<sequence length="764" mass="79956">MRSGGWSVQQALAADAAAVMRQAVSAARRRGHAQVTPLHVAAAALAHGAGGGLLRGACVRSRCPPGSFSSHPALQCKALELCLNVALSRLATAAGGVFGSFQQQTQPRAPPALSNALAAALKRAQANQRRGGGGGSAAVEAAAAAKVELEQLVISILDDPSVSRVMREAGFSSAEVKANVEKAAAVVSPEQPPSSTNTGGSGSLNPPNTKGAKTDVATRVLDCMAASAGRRRCVMVVGESAAAAERVVKSVMDKVSKGEELELRHERLRNLQFVPLSFASFQRMTREEVEAGAGELRELVRRGDAAGKGVVLVLEDLGCAAEAWAASSARRSDHHRAPGNRYCPVEHAVMELSRVMRDGGGDDHDRFWVLAFGDHASYAVCKAGQPSLESVLEMHPVVVPQGGGLVALSLGGGDVSELTFCGADTVAAAPASVPSWLHRCHGPVVSGPELTLSFSSPASCASSISGFTQYNPNMIPNPWHDPFEQRQHLWPLNHRHDGPVTESHHHDQQWPASPTPGSYSSSASKSISSGGATEAATAARRLRRPRFTELTAENLKLLCGAVEARVPRHGAVAPGVASAVLRRRSGVASTRRRRVAPPPSSAAAAAATWLLFQGPDGDGKAAVARELARLVFGSYDAFTVIAATGFTNLPSRSGSRSSGAGEGELRRRGIKRPRSSSPEAKQEPAGYMQLFHDAIRENPHRVVLIDGIDDDDSEAGFIKSAIATGTVRSSNGVDVASLEDVIVVLSCEVFESWSRALPPLDGGG</sequence>
<keyword evidence="7" id="KW-1185">Reference proteome</keyword>
<comment type="similarity">
    <text evidence="1">Belongs to the ClpA/ClpB family.</text>
</comment>
<dbReference type="AlphaFoldDB" id="A0A5J9WUH0"/>
<dbReference type="InterPro" id="IPR036628">
    <property type="entry name" value="Clp_N_dom_sf"/>
</dbReference>
<evidence type="ECO:0000256" key="1">
    <source>
        <dbReference type="ARBA" id="ARBA00008675"/>
    </source>
</evidence>
<gene>
    <name evidence="6" type="ORF">EJB05_02359</name>
</gene>
<evidence type="ECO:0000256" key="2">
    <source>
        <dbReference type="ARBA" id="ARBA00022737"/>
    </source>
</evidence>
<dbReference type="PANTHER" id="PTHR43572:SF1">
    <property type="entry name" value="OS11G0156800 PROTEIN"/>
    <property type="match status" value="1"/>
</dbReference>
<organism evidence="6 7">
    <name type="scientific">Eragrostis curvula</name>
    <name type="common">weeping love grass</name>
    <dbReference type="NCBI Taxonomy" id="38414"/>
    <lineage>
        <taxon>Eukaryota</taxon>
        <taxon>Viridiplantae</taxon>
        <taxon>Streptophyta</taxon>
        <taxon>Embryophyta</taxon>
        <taxon>Tracheophyta</taxon>
        <taxon>Spermatophyta</taxon>
        <taxon>Magnoliopsida</taxon>
        <taxon>Liliopsida</taxon>
        <taxon>Poales</taxon>
        <taxon>Poaceae</taxon>
        <taxon>PACMAD clade</taxon>
        <taxon>Chloridoideae</taxon>
        <taxon>Eragrostideae</taxon>
        <taxon>Eragrostidinae</taxon>
        <taxon>Eragrostis</taxon>
    </lineage>
</organism>
<protein>
    <recommendedName>
        <fullName evidence="5">Clp R domain-containing protein</fullName>
    </recommendedName>
</protein>
<comment type="caution">
    <text evidence="6">The sequence shown here is derived from an EMBL/GenBank/DDBJ whole genome shotgun (WGS) entry which is preliminary data.</text>
</comment>
<dbReference type="Gene3D" id="3.40.50.300">
    <property type="entry name" value="P-loop containing nucleotide triphosphate hydrolases"/>
    <property type="match status" value="1"/>
</dbReference>
<name>A0A5J9WUH0_9POAL</name>
<dbReference type="InterPro" id="IPR058680">
    <property type="entry name" value="NBD_SMAX1-like"/>
</dbReference>
<dbReference type="EMBL" id="RWGY01000002">
    <property type="protein sequence ID" value="TVU50960.1"/>
    <property type="molecule type" value="Genomic_DNA"/>
</dbReference>
<feature type="compositionally biased region" description="Low complexity" evidence="4">
    <location>
        <begin position="183"/>
        <end position="206"/>
    </location>
</feature>
<evidence type="ECO:0000259" key="5">
    <source>
        <dbReference type="PROSITE" id="PS51903"/>
    </source>
</evidence>
<dbReference type="Gene3D" id="1.10.1780.10">
    <property type="entry name" value="Clp, N-terminal domain"/>
    <property type="match status" value="1"/>
</dbReference>
<evidence type="ECO:0000313" key="6">
    <source>
        <dbReference type="EMBL" id="TVU50960.1"/>
    </source>
</evidence>
<feature type="region of interest" description="Disordered" evidence="4">
    <location>
        <begin position="183"/>
        <end position="213"/>
    </location>
</feature>
<feature type="region of interest" description="Disordered" evidence="4">
    <location>
        <begin position="493"/>
        <end position="540"/>
    </location>
</feature>
<evidence type="ECO:0000256" key="4">
    <source>
        <dbReference type="SAM" id="MobiDB-lite"/>
    </source>
</evidence>
<evidence type="ECO:0000256" key="3">
    <source>
        <dbReference type="PROSITE-ProRule" id="PRU01251"/>
    </source>
</evidence>
<feature type="compositionally biased region" description="Basic and acidic residues" evidence="4">
    <location>
        <begin position="494"/>
        <end position="508"/>
    </location>
</feature>
<feature type="region of interest" description="Disordered" evidence="4">
    <location>
        <begin position="650"/>
        <end position="684"/>
    </location>
</feature>
<dbReference type="InterPro" id="IPR004176">
    <property type="entry name" value="Clp_R_N"/>
</dbReference>
<dbReference type="Pfam" id="PF23569">
    <property type="entry name" value="NBD_SMAX1"/>
    <property type="match status" value="1"/>
</dbReference>
<evidence type="ECO:0000313" key="7">
    <source>
        <dbReference type="Proteomes" id="UP000324897"/>
    </source>
</evidence>
<dbReference type="InterPro" id="IPR027417">
    <property type="entry name" value="P-loop_NTPase"/>
</dbReference>
<feature type="non-terminal residue" evidence="6">
    <location>
        <position position="1"/>
    </location>
</feature>
<dbReference type="OrthoDB" id="750498at2759"/>
<keyword evidence="2 3" id="KW-0677">Repeat</keyword>
<dbReference type="Proteomes" id="UP000324897">
    <property type="component" value="Chromosome 6"/>
</dbReference>
<feature type="compositionally biased region" description="Low complexity" evidence="4">
    <location>
        <begin position="511"/>
        <end position="539"/>
    </location>
</feature>